<dbReference type="Proteomes" id="UP000054804">
    <property type="component" value="Unassembled WGS sequence"/>
</dbReference>
<evidence type="ECO:0008006" key="3">
    <source>
        <dbReference type="Google" id="ProtNLM"/>
    </source>
</evidence>
<proteinExistence type="predicted"/>
<dbReference type="AlphaFoldDB" id="A0A0W7X3B2"/>
<comment type="caution">
    <text evidence="1">The sequence shown here is derived from an EMBL/GenBank/DDBJ whole genome shotgun (WGS) entry which is preliminary data.</text>
</comment>
<evidence type="ECO:0000313" key="1">
    <source>
        <dbReference type="EMBL" id="KUF17382.1"/>
    </source>
</evidence>
<dbReference type="OrthoDB" id="5197632at2"/>
<gene>
    <name evidence="1" type="ORF">AT728_16405</name>
</gene>
<organism evidence="1 2">
    <name type="scientific">Streptomyces silvensis</name>
    <dbReference type="NCBI Taxonomy" id="1765722"/>
    <lineage>
        <taxon>Bacteria</taxon>
        <taxon>Bacillati</taxon>
        <taxon>Actinomycetota</taxon>
        <taxon>Actinomycetes</taxon>
        <taxon>Kitasatosporales</taxon>
        <taxon>Streptomycetaceae</taxon>
        <taxon>Streptomyces</taxon>
    </lineage>
</organism>
<dbReference type="RefSeq" id="WP_058848645.1">
    <property type="nucleotide sequence ID" value="NZ_LOCL01000034.1"/>
</dbReference>
<reference evidence="1 2" key="1">
    <citation type="submission" date="2015-12" db="EMBL/GenBank/DDBJ databases">
        <title>Draft genome sequence of Streptomyces silvensis ATCC 53525, a producer of novel hormone antagonists.</title>
        <authorList>
            <person name="Johnston C.W."/>
            <person name="Li Y."/>
            <person name="Magarvey N.A."/>
        </authorList>
    </citation>
    <scope>NUCLEOTIDE SEQUENCE [LARGE SCALE GENOMIC DNA]</scope>
    <source>
        <strain evidence="1 2">ATCC 53525</strain>
    </source>
</reference>
<keyword evidence="2" id="KW-1185">Reference proteome</keyword>
<evidence type="ECO:0000313" key="2">
    <source>
        <dbReference type="Proteomes" id="UP000054804"/>
    </source>
</evidence>
<name>A0A0W7X3B2_9ACTN</name>
<protein>
    <recommendedName>
        <fullName evidence="3">DNA-binding protein</fullName>
    </recommendedName>
</protein>
<sequence>MPQVRHVVRSHPLAPYTDKIAADGLYTLPDLAALMGISRSSAHVLAAHGAFSSNGADPRRGRTRQWTGAELLLMATRPVRITLDHAQFAPETLYRLGCRCDGCMDAHAAASREWKRTAADQKFPAPQREEVLRLVAQGTPVPTAAAAVGVTPHCVAGRATWDTAFADALDQALWSLCTWGQTDPQCGTAAAYRGSRDHTTPGCRGTACRSWRRGASRQERAG</sequence>
<dbReference type="EMBL" id="LOCL01000034">
    <property type="protein sequence ID" value="KUF17382.1"/>
    <property type="molecule type" value="Genomic_DNA"/>
</dbReference>
<accession>A0A0W7X3B2</accession>